<feature type="region of interest" description="Disordered" evidence="1">
    <location>
        <begin position="283"/>
        <end position="322"/>
    </location>
</feature>
<evidence type="ECO:0000256" key="2">
    <source>
        <dbReference type="SAM" id="Phobius"/>
    </source>
</evidence>
<feature type="transmembrane region" description="Helical" evidence="2">
    <location>
        <begin position="103"/>
        <end position="128"/>
    </location>
</feature>
<evidence type="ECO:0000313" key="4">
    <source>
        <dbReference type="Proteomes" id="UP000717696"/>
    </source>
</evidence>
<organism evidence="3 4">
    <name type="scientific">Dactylonectria estremocensis</name>
    <dbReference type="NCBI Taxonomy" id="1079267"/>
    <lineage>
        <taxon>Eukaryota</taxon>
        <taxon>Fungi</taxon>
        <taxon>Dikarya</taxon>
        <taxon>Ascomycota</taxon>
        <taxon>Pezizomycotina</taxon>
        <taxon>Sordariomycetes</taxon>
        <taxon>Hypocreomycetidae</taxon>
        <taxon>Hypocreales</taxon>
        <taxon>Nectriaceae</taxon>
        <taxon>Dactylonectria</taxon>
    </lineage>
</organism>
<proteinExistence type="predicted"/>
<dbReference type="AlphaFoldDB" id="A0A9P9JEZ5"/>
<keyword evidence="4" id="KW-1185">Reference proteome</keyword>
<evidence type="ECO:0000256" key="1">
    <source>
        <dbReference type="SAM" id="MobiDB-lite"/>
    </source>
</evidence>
<keyword evidence="2" id="KW-0472">Membrane</keyword>
<feature type="region of interest" description="Disordered" evidence="1">
    <location>
        <begin position="1"/>
        <end position="22"/>
    </location>
</feature>
<evidence type="ECO:0000313" key="3">
    <source>
        <dbReference type="EMBL" id="KAH7158025.1"/>
    </source>
</evidence>
<dbReference type="EMBL" id="JAGMUU010000003">
    <property type="protein sequence ID" value="KAH7158025.1"/>
    <property type="molecule type" value="Genomic_DNA"/>
</dbReference>
<reference evidence="3" key="1">
    <citation type="journal article" date="2021" name="Nat. Commun.">
        <title>Genetic determinants of endophytism in the Arabidopsis root mycobiome.</title>
        <authorList>
            <person name="Mesny F."/>
            <person name="Miyauchi S."/>
            <person name="Thiergart T."/>
            <person name="Pickel B."/>
            <person name="Atanasova L."/>
            <person name="Karlsson M."/>
            <person name="Huettel B."/>
            <person name="Barry K.W."/>
            <person name="Haridas S."/>
            <person name="Chen C."/>
            <person name="Bauer D."/>
            <person name="Andreopoulos W."/>
            <person name="Pangilinan J."/>
            <person name="LaButti K."/>
            <person name="Riley R."/>
            <person name="Lipzen A."/>
            <person name="Clum A."/>
            <person name="Drula E."/>
            <person name="Henrissat B."/>
            <person name="Kohler A."/>
            <person name="Grigoriev I.V."/>
            <person name="Martin F.M."/>
            <person name="Hacquard S."/>
        </authorList>
    </citation>
    <scope>NUCLEOTIDE SEQUENCE</scope>
    <source>
        <strain evidence="3">MPI-CAGE-AT-0021</strain>
    </source>
</reference>
<feature type="compositionally biased region" description="Pro residues" evidence="1">
    <location>
        <begin position="297"/>
        <end position="309"/>
    </location>
</feature>
<name>A0A9P9JEZ5_9HYPO</name>
<dbReference type="OrthoDB" id="5102381at2759"/>
<comment type="caution">
    <text evidence="3">The sequence shown here is derived from an EMBL/GenBank/DDBJ whole genome shotgun (WGS) entry which is preliminary data.</text>
</comment>
<feature type="transmembrane region" description="Helical" evidence="2">
    <location>
        <begin position="25"/>
        <end position="45"/>
    </location>
</feature>
<dbReference type="Proteomes" id="UP000717696">
    <property type="component" value="Unassembled WGS sequence"/>
</dbReference>
<protein>
    <submittedName>
        <fullName evidence="3">Uncharacterized protein</fullName>
    </submittedName>
</protein>
<keyword evidence="2" id="KW-1133">Transmembrane helix</keyword>
<keyword evidence="2" id="KW-0812">Transmembrane</keyword>
<gene>
    <name evidence="3" type="ORF">B0J13DRAFT_186576</name>
</gene>
<accession>A0A9P9JEZ5</accession>
<sequence length="332" mass="36754">MGSNARLLRYPRQNPRTMHTDRPTAAWLPQSSMYFLTWLLVLRIFDPTDAMPVDSKHDDLAVVKTKSSMYLASRGYNSLHKPPGGTAVSHVVHSYDIHRRQHVGAIVGGTIAAGIILGLTVFICFKIYKEYRIYRWGMNPTADAPTHTRENNDGFRNKLPRVSLLVDRAGSCCRKVVNLTTSDSASDLSFGNLETVEQAGTVVAIPGPAIPPKAASFLGVNLDDSNEMPATARQLPVAAAPTVPLLPSQPLPPPTLHYPWSRRCSTSTMSTLGRELLKDTMHKPSPYKYSVYNQLPQRPPRPPRTPSPRHPSEVSVQQRPDLRFFVPAFSPG</sequence>